<sequence>MDPSKAGDSTFTTQLLDHGFEFEVPSQKLGRFTFP</sequence>
<dbReference type="EMBL" id="BK015293">
    <property type="protein sequence ID" value="DAD99773.1"/>
    <property type="molecule type" value="Genomic_DNA"/>
</dbReference>
<evidence type="ECO:0000313" key="1">
    <source>
        <dbReference type="EMBL" id="DAD99773.1"/>
    </source>
</evidence>
<organism evidence="1">
    <name type="scientific">Siphoviridae sp. ct16C7</name>
    <dbReference type="NCBI Taxonomy" id="2825304"/>
    <lineage>
        <taxon>Viruses</taxon>
        <taxon>Duplodnaviria</taxon>
        <taxon>Heunggongvirae</taxon>
        <taxon>Uroviricota</taxon>
        <taxon>Caudoviricetes</taxon>
    </lineage>
</organism>
<reference evidence="1" key="1">
    <citation type="journal article" date="2021" name="Proc. Natl. Acad. Sci. U.S.A.">
        <title>A Catalog of Tens of Thousands of Viruses from Human Metagenomes Reveals Hidden Associations with Chronic Diseases.</title>
        <authorList>
            <person name="Tisza M.J."/>
            <person name="Buck C.B."/>
        </authorList>
    </citation>
    <scope>NUCLEOTIDE SEQUENCE</scope>
    <source>
        <strain evidence="1">Ct16C7</strain>
    </source>
</reference>
<name>A0A8S5NY78_9CAUD</name>
<protein>
    <submittedName>
        <fullName evidence="1">Uncharacterized protein</fullName>
    </submittedName>
</protein>
<accession>A0A8S5NY78</accession>
<proteinExistence type="predicted"/>